<keyword evidence="2" id="KW-0812">Transmembrane</keyword>
<dbReference type="AlphaFoldDB" id="A0A061J6M3"/>
<organism evidence="3 4">
    <name type="scientific">Trypanosoma rangeli SC58</name>
    <dbReference type="NCBI Taxonomy" id="429131"/>
    <lineage>
        <taxon>Eukaryota</taxon>
        <taxon>Discoba</taxon>
        <taxon>Euglenozoa</taxon>
        <taxon>Kinetoplastea</taxon>
        <taxon>Metakinetoplastina</taxon>
        <taxon>Trypanosomatida</taxon>
        <taxon>Trypanosomatidae</taxon>
        <taxon>Trypanosoma</taxon>
        <taxon>Herpetosoma</taxon>
    </lineage>
</organism>
<comment type="caution">
    <text evidence="3">The sequence shown here is derived from an EMBL/GenBank/DDBJ whole genome shotgun (WGS) entry which is preliminary data.</text>
</comment>
<feature type="transmembrane region" description="Helical" evidence="2">
    <location>
        <begin position="6"/>
        <end position="24"/>
    </location>
</feature>
<feature type="compositionally biased region" description="Polar residues" evidence="1">
    <location>
        <begin position="250"/>
        <end position="262"/>
    </location>
</feature>
<name>A0A061J6M3_TRYRA</name>
<sequence length="595" mass="64701">MGGGGSVFFFLWYFCLCFYFYFCTKKKRAKDKTMGKRKRTVSDVASFVEEIISRGRLNEPSAGGASLTRPREEVGVKRGSSSRCSRSRSRSRSCSESGNWSLTNTGSSASRVLKTPSGSINPSDSQRSTESAFATEMSFFCRAEEDLADMSLYLARIASFARTPEALVALVEHFSKHGAEPVMLSLKRSGMQPKLFGLLCSVSTSGLTEDYQQLFLRFLALLVKLSDVEVLYEEELVRFLLQCCQRRSSTTANSPAQSTKPSHWSHRARPTAVMPARSSSLAELKRSMNELCKAEEDTSSTALALHVLLEIVFRQNKGVSLPSAPSACLLFVELGGFKTVSALFETEECADALHLLEAVTLCEALRGAHASELRIAAAALVRFTTETEARGGGDAARLEEKNAALRVLTNVTGLVPSVLSESPQQNRALAFVAANTLTNAEAMPDTLTFTLCLTTNIVKWEARENGDEFTSFLVEDAAFLTRIAVLAFRAYHAEGTEKHVLAGYYALLLAVLSLCASPKLQLRVPVMTAVAHATRGTAALKKVEAKPMTLIVAILQEFLLFQSLAGSLTRDSLVSMSGIIDSVVSCNGIEVSSDE</sequence>
<dbReference type="OrthoDB" id="273534at2759"/>
<dbReference type="InterPro" id="IPR011989">
    <property type="entry name" value="ARM-like"/>
</dbReference>
<evidence type="ECO:0000313" key="4">
    <source>
        <dbReference type="Proteomes" id="UP000031737"/>
    </source>
</evidence>
<keyword evidence="2" id="KW-0472">Membrane</keyword>
<keyword evidence="2" id="KW-1133">Transmembrane helix</keyword>
<evidence type="ECO:0000256" key="2">
    <source>
        <dbReference type="SAM" id="Phobius"/>
    </source>
</evidence>
<dbReference type="Proteomes" id="UP000031737">
    <property type="component" value="Unassembled WGS sequence"/>
</dbReference>
<keyword evidence="4" id="KW-1185">Reference proteome</keyword>
<evidence type="ECO:0000313" key="3">
    <source>
        <dbReference type="EMBL" id="ESL08952.1"/>
    </source>
</evidence>
<evidence type="ECO:0000256" key="1">
    <source>
        <dbReference type="SAM" id="MobiDB-lite"/>
    </source>
</evidence>
<feature type="region of interest" description="Disordered" evidence="1">
    <location>
        <begin position="59"/>
        <end position="128"/>
    </location>
</feature>
<dbReference type="EMBL" id="AUPL01003335">
    <property type="protein sequence ID" value="ESL08952.1"/>
    <property type="molecule type" value="Genomic_DNA"/>
</dbReference>
<feature type="region of interest" description="Disordered" evidence="1">
    <location>
        <begin position="250"/>
        <end position="269"/>
    </location>
</feature>
<proteinExistence type="predicted"/>
<reference evidence="3 4" key="1">
    <citation type="submission" date="2013-07" db="EMBL/GenBank/DDBJ databases">
        <authorList>
            <person name="Stoco P.H."/>
            <person name="Wagner G."/>
            <person name="Gerber A."/>
            <person name="Zaha A."/>
            <person name="Thompson C."/>
            <person name="Bartholomeu D.C."/>
            <person name="Luckemeyer D.D."/>
            <person name="Bahia D."/>
            <person name="Loreto E."/>
            <person name="Prestes E.B."/>
            <person name="Lima F.M."/>
            <person name="Rodrigues-Luiz G."/>
            <person name="Vallejo G.A."/>
            <person name="Filho J.F."/>
            <person name="Monteiro K.M."/>
            <person name="Tyler K.M."/>
            <person name="de Almeida L.G."/>
            <person name="Ortiz M.F."/>
            <person name="Siervo M.A."/>
            <person name="de Moraes M.H."/>
            <person name="Cunha O.L."/>
            <person name="Mendonca-Neto R."/>
            <person name="Silva R."/>
            <person name="Teixeira S.M."/>
            <person name="Murta S.M."/>
            <person name="Sincero T.C."/>
            <person name="Mendes T.A."/>
            <person name="Urmenyi T.P."/>
            <person name="Silva V.G."/>
            <person name="da Rocha W.D."/>
            <person name="Andersson B."/>
            <person name="Romanha A.J."/>
            <person name="Steindel M."/>
            <person name="de Vasconcelos A.T."/>
            <person name="Grisard E.C."/>
        </authorList>
    </citation>
    <scope>NUCLEOTIDE SEQUENCE [LARGE SCALE GENOMIC DNA]</scope>
    <source>
        <strain evidence="3 4">SC58</strain>
    </source>
</reference>
<evidence type="ECO:0008006" key="5">
    <source>
        <dbReference type="Google" id="ProtNLM"/>
    </source>
</evidence>
<protein>
    <recommendedName>
        <fullName evidence="5">Wings apart-like protein C-terminal domain-containing protein</fullName>
    </recommendedName>
</protein>
<accession>A0A061J6M3</accession>
<feature type="compositionally biased region" description="Polar residues" evidence="1">
    <location>
        <begin position="99"/>
        <end position="128"/>
    </location>
</feature>
<gene>
    <name evidence="3" type="ORF">TRSC58_03335</name>
</gene>
<dbReference type="Gene3D" id="1.25.10.10">
    <property type="entry name" value="Leucine-rich Repeat Variant"/>
    <property type="match status" value="1"/>
</dbReference>
<dbReference type="VEuPathDB" id="TriTrypDB:TRSC58_03335"/>